<proteinExistence type="predicted"/>
<evidence type="ECO:0000313" key="1">
    <source>
        <dbReference type="EMBL" id="KAH7077104.1"/>
    </source>
</evidence>
<comment type="caution">
    <text evidence="1">The sequence shown here is derived from an EMBL/GenBank/DDBJ whole genome shotgun (WGS) entry which is preliminary data.</text>
</comment>
<dbReference type="AlphaFoldDB" id="A0A8K0QXE0"/>
<protein>
    <submittedName>
        <fullName evidence="1">Uncharacterized protein</fullName>
    </submittedName>
</protein>
<organism evidence="1 2">
    <name type="scientific">Paraphoma chrysanthemicola</name>
    <dbReference type="NCBI Taxonomy" id="798071"/>
    <lineage>
        <taxon>Eukaryota</taxon>
        <taxon>Fungi</taxon>
        <taxon>Dikarya</taxon>
        <taxon>Ascomycota</taxon>
        <taxon>Pezizomycotina</taxon>
        <taxon>Dothideomycetes</taxon>
        <taxon>Pleosporomycetidae</taxon>
        <taxon>Pleosporales</taxon>
        <taxon>Pleosporineae</taxon>
        <taxon>Phaeosphaeriaceae</taxon>
        <taxon>Paraphoma</taxon>
    </lineage>
</organism>
<dbReference type="EMBL" id="JAGMVJ010000018">
    <property type="protein sequence ID" value="KAH7077104.1"/>
    <property type="molecule type" value="Genomic_DNA"/>
</dbReference>
<keyword evidence="2" id="KW-1185">Reference proteome</keyword>
<sequence length="208" mass="23082">MRTLSILITIEHFHDSITHKTSCPRTIRTLSTNHFFSSSIPKVAVCSYTFIIPIHPSQHPITSHHISNPFHLPHHVTPHPHFSIPSIRPNTFVPDSKSTPSQHRPNPQPETAYVIIASLTLAFLPATGSPIRSHAFTRPWREGVPGTWAAMARAKVDDDEMTGSGCLRSIGCVWRDAEANGAWYVAALQALKALSESSLPFLTERQTK</sequence>
<gene>
    <name evidence="1" type="ORF">FB567DRAFT_142423</name>
</gene>
<accession>A0A8K0QXE0</accession>
<name>A0A8K0QXE0_9PLEO</name>
<evidence type="ECO:0000313" key="2">
    <source>
        <dbReference type="Proteomes" id="UP000813461"/>
    </source>
</evidence>
<dbReference type="Proteomes" id="UP000813461">
    <property type="component" value="Unassembled WGS sequence"/>
</dbReference>
<reference evidence="1" key="1">
    <citation type="journal article" date="2021" name="Nat. Commun.">
        <title>Genetic determinants of endophytism in the Arabidopsis root mycobiome.</title>
        <authorList>
            <person name="Mesny F."/>
            <person name="Miyauchi S."/>
            <person name="Thiergart T."/>
            <person name="Pickel B."/>
            <person name="Atanasova L."/>
            <person name="Karlsson M."/>
            <person name="Huettel B."/>
            <person name="Barry K.W."/>
            <person name="Haridas S."/>
            <person name="Chen C."/>
            <person name="Bauer D."/>
            <person name="Andreopoulos W."/>
            <person name="Pangilinan J."/>
            <person name="LaButti K."/>
            <person name="Riley R."/>
            <person name="Lipzen A."/>
            <person name="Clum A."/>
            <person name="Drula E."/>
            <person name="Henrissat B."/>
            <person name="Kohler A."/>
            <person name="Grigoriev I.V."/>
            <person name="Martin F.M."/>
            <person name="Hacquard S."/>
        </authorList>
    </citation>
    <scope>NUCLEOTIDE SEQUENCE</scope>
    <source>
        <strain evidence="1">MPI-SDFR-AT-0120</strain>
    </source>
</reference>